<sequence length="164" mass="17842">MKKTYIIIIVLVIVAGILFFGLRSKKLEAPTVGNENTNEVEVVGEENLPVSNAMPVLGEEGVGVDETIVVTEEKVKEFTVSAQNFSFSSSLITVKKGDKVKITFKNTQGFHDFKIDEYGVAAKQANAPTEEVLEFTADKAGSFEYYCSVGSHRALGMKGTLVVE</sequence>
<name>A0A1F6USB5_9BACT</name>
<dbReference type="Pfam" id="PF13473">
    <property type="entry name" value="Cupredoxin_1"/>
    <property type="match status" value="1"/>
</dbReference>
<evidence type="ECO:0000256" key="1">
    <source>
        <dbReference type="SAM" id="Phobius"/>
    </source>
</evidence>
<comment type="caution">
    <text evidence="3">The sequence shown here is derived from an EMBL/GenBank/DDBJ whole genome shotgun (WGS) entry which is preliminary data.</text>
</comment>
<organism evidence="3 4">
    <name type="scientific">Candidatus Nomurabacteria bacterium RIFCSPHIGHO2_01_FULL_38_19</name>
    <dbReference type="NCBI Taxonomy" id="1801732"/>
    <lineage>
        <taxon>Bacteria</taxon>
        <taxon>Candidatus Nomuraibacteriota</taxon>
    </lineage>
</organism>
<dbReference type="InterPro" id="IPR008972">
    <property type="entry name" value="Cupredoxin"/>
</dbReference>
<evidence type="ECO:0000313" key="4">
    <source>
        <dbReference type="Proteomes" id="UP000177869"/>
    </source>
</evidence>
<dbReference type="Proteomes" id="UP000177869">
    <property type="component" value="Unassembled WGS sequence"/>
</dbReference>
<protein>
    <recommendedName>
        <fullName evidence="2">EfeO-type cupredoxin-like domain-containing protein</fullName>
    </recommendedName>
</protein>
<dbReference type="SUPFAM" id="SSF49503">
    <property type="entry name" value="Cupredoxins"/>
    <property type="match status" value="1"/>
</dbReference>
<dbReference type="EMBL" id="MFTI01000016">
    <property type="protein sequence ID" value="OGI60232.1"/>
    <property type="molecule type" value="Genomic_DNA"/>
</dbReference>
<keyword evidence="1" id="KW-0472">Membrane</keyword>
<dbReference type="AlphaFoldDB" id="A0A1F6USB5"/>
<proteinExistence type="predicted"/>
<reference evidence="3 4" key="1">
    <citation type="journal article" date="2016" name="Nat. Commun.">
        <title>Thousands of microbial genomes shed light on interconnected biogeochemical processes in an aquifer system.</title>
        <authorList>
            <person name="Anantharaman K."/>
            <person name="Brown C.T."/>
            <person name="Hug L.A."/>
            <person name="Sharon I."/>
            <person name="Castelle C.J."/>
            <person name="Probst A.J."/>
            <person name="Thomas B.C."/>
            <person name="Singh A."/>
            <person name="Wilkins M.J."/>
            <person name="Karaoz U."/>
            <person name="Brodie E.L."/>
            <person name="Williams K.H."/>
            <person name="Hubbard S.S."/>
            <person name="Banfield J.F."/>
        </authorList>
    </citation>
    <scope>NUCLEOTIDE SEQUENCE [LARGE SCALE GENOMIC DNA]</scope>
</reference>
<keyword evidence="1" id="KW-1133">Transmembrane helix</keyword>
<feature type="transmembrane region" description="Helical" evidence="1">
    <location>
        <begin position="6"/>
        <end position="22"/>
    </location>
</feature>
<accession>A0A1F6USB5</accession>
<dbReference type="Gene3D" id="2.60.40.420">
    <property type="entry name" value="Cupredoxins - blue copper proteins"/>
    <property type="match status" value="1"/>
</dbReference>
<feature type="domain" description="EfeO-type cupredoxin-like" evidence="2">
    <location>
        <begin position="73"/>
        <end position="163"/>
    </location>
</feature>
<keyword evidence="1" id="KW-0812">Transmembrane</keyword>
<evidence type="ECO:0000313" key="3">
    <source>
        <dbReference type="EMBL" id="OGI60232.1"/>
    </source>
</evidence>
<evidence type="ECO:0000259" key="2">
    <source>
        <dbReference type="Pfam" id="PF13473"/>
    </source>
</evidence>
<gene>
    <name evidence="3" type="ORF">A2814_02785</name>
</gene>
<dbReference type="STRING" id="1801732.A2814_02785"/>
<dbReference type="InterPro" id="IPR028096">
    <property type="entry name" value="EfeO_Cupredoxin"/>
</dbReference>